<dbReference type="EMBL" id="JAEHOE010000151">
    <property type="protein sequence ID" value="KAG2484411.1"/>
    <property type="molecule type" value="Genomic_DNA"/>
</dbReference>
<dbReference type="Proteomes" id="UP000612055">
    <property type="component" value="Unassembled WGS sequence"/>
</dbReference>
<proteinExistence type="predicted"/>
<comment type="caution">
    <text evidence="2">The sequence shown here is derived from an EMBL/GenBank/DDBJ whole genome shotgun (WGS) entry which is preliminary data.</text>
</comment>
<sequence>MVTLHSGHAPGPYSLPPSPDLFFLSFAGASPATRHQVKILTIRAETGKPFKGSYVARVLLRMPALVTLHLLATPPPDNRPFKRQISAALESLPRLTRLTLNHSDWLSVLSPNLAAQLTSLTVRPPNTTAQLSAPLSAMTALRELTLACEDALVLHSAEELRQVLDFLPASTQRLQLHTHLPESHGKGEGPAWDQGLVSCTLSDGRLQSFKMEAPKSGAPAAPSTAILSFLAKALLPSKKLGPRLGRLELRLTALVQPLPDPNPAAELLARSTAVLLSGMRSSDASTESVLRLTRLLGAPEVFELRAQGPMPLELRLQLPRPLPSAPPSSPGPNGGVRNALSSSRAALSPDARAGVDANSGVQNVEPLAPAAVLERVVRRMVDGGGAAAGEPSGRPDTGWTAEVLLRGPAVQALLEDAPALRMKAKRISRQVAEADPAAVAGLEPHLFSVHRYQSLPAVQAVLLLCDGEAAALAAVEAARSLAQSAGLAGEAQGSGQALPPAPLQAGLAAVSLSAAGRQVLEAIWEGKEDGAPHNLAVLDRLRWILQLAEGVRGLVPESVQVWG</sequence>
<name>A0A835XIG5_9CHLO</name>
<accession>A0A835XIG5</accession>
<evidence type="ECO:0000313" key="3">
    <source>
        <dbReference type="Proteomes" id="UP000612055"/>
    </source>
</evidence>
<protein>
    <submittedName>
        <fullName evidence="2">Uncharacterized protein</fullName>
    </submittedName>
</protein>
<reference evidence="2" key="1">
    <citation type="journal article" date="2020" name="bioRxiv">
        <title>Comparative genomics of Chlamydomonas.</title>
        <authorList>
            <person name="Craig R.J."/>
            <person name="Hasan A.R."/>
            <person name="Ness R.W."/>
            <person name="Keightley P.D."/>
        </authorList>
    </citation>
    <scope>NUCLEOTIDE SEQUENCE</scope>
    <source>
        <strain evidence="2">CCAP 11/70</strain>
    </source>
</reference>
<feature type="region of interest" description="Disordered" evidence="1">
    <location>
        <begin position="317"/>
        <end position="357"/>
    </location>
</feature>
<gene>
    <name evidence="2" type="ORF">HYH03_016825</name>
</gene>
<feature type="compositionally biased region" description="Low complexity" evidence="1">
    <location>
        <begin position="335"/>
        <end position="352"/>
    </location>
</feature>
<feature type="compositionally biased region" description="Pro residues" evidence="1">
    <location>
        <begin position="320"/>
        <end position="330"/>
    </location>
</feature>
<dbReference type="AlphaFoldDB" id="A0A835XIG5"/>
<organism evidence="2 3">
    <name type="scientific">Edaphochlamys debaryana</name>
    <dbReference type="NCBI Taxonomy" id="47281"/>
    <lineage>
        <taxon>Eukaryota</taxon>
        <taxon>Viridiplantae</taxon>
        <taxon>Chlorophyta</taxon>
        <taxon>core chlorophytes</taxon>
        <taxon>Chlorophyceae</taxon>
        <taxon>CS clade</taxon>
        <taxon>Chlamydomonadales</taxon>
        <taxon>Chlamydomonadales incertae sedis</taxon>
        <taxon>Edaphochlamys</taxon>
    </lineage>
</organism>
<keyword evidence="3" id="KW-1185">Reference proteome</keyword>
<evidence type="ECO:0000313" key="2">
    <source>
        <dbReference type="EMBL" id="KAG2484411.1"/>
    </source>
</evidence>
<evidence type="ECO:0000256" key="1">
    <source>
        <dbReference type="SAM" id="MobiDB-lite"/>
    </source>
</evidence>